<name>A0A919JXC9_9ACTN</name>
<dbReference type="GO" id="GO:0005886">
    <property type="term" value="C:plasma membrane"/>
    <property type="evidence" value="ECO:0007669"/>
    <property type="project" value="UniProtKB-SubCell"/>
</dbReference>
<gene>
    <name evidence="12" type="ORF">Ari01nite_01610</name>
</gene>
<dbReference type="GO" id="GO:0015031">
    <property type="term" value="P:protein transport"/>
    <property type="evidence" value="ECO:0007669"/>
    <property type="project" value="UniProtKB-KW"/>
</dbReference>
<dbReference type="Proteomes" id="UP000636960">
    <property type="component" value="Unassembled WGS sequence"/>
</dbReference>
<keyword evidence="9 11" id="KW-0472">Membrane</keyword>
<evidence type="ECO:0000313" key="12">
    <source>
        <dbReference type="EMBL" id="GIE92696.1"/>
    </source>
</evidence>
<keyword evidence="6" id="KW-0653">Protein transport</keyword>
<dbReference type="RefSeq" id="WP_203778442.1">
    <property type="nucleotide sequence ID" value="NZ_BOMV01000001.1"/>
</dbReference>
<dbReference type="PANTHER" id="PTHR33909:SF1">
    <property type="entry name" value="SEC TRANSLOCON ACCESSORY COMPLEX SUBUNIT YAJC"/>
    <property type="match status" value="1"/>
</dbReference>
<evidence type="ECO:0000256" key="11">
    <source>
        <dbReference type="SAM" id="Phobius"/>
    </source>
</evidence>
<evidence type="ECO:0000256" key="4">
    <source>
        <dbReference type="ARBA" id="ARBA00022475"/>
    </source>
</evidence>
<feature type="transmembrane region" description="Helical" evidence="11">
    <location>
        <begin position="12"/>
        <end position="32"/>
    </location>
</feature>
<evidence type="ECO:0008006" key="14">
    <source>
        <dbReference type="Google" id="ProtNLM"/>
    </source>
</evidence>
<dbReference type="AlphaFoldDB" id="A0A919JXC9"/>
<feature type="region of interest" description="Disordered" evidence="10">
    <location>
        <begin position="105"/>
        <end position="128"/>
    </location>
</feature>
<evidence type="ECO:0000256" key="8">
    <source>
        <dbReference type="ARBA" id="ARBA00023010"/>
    </source>
</evidence>
<evidence type="ECO:0000256" key="3">
    <source>
        <dbReference type="ARBA" id="ARBA00022448"/>
    </source>
</evidence>
<evidence type="ECO:0000256" key="5">
    <source>
        <dbReference type="ARBA" id="ARBA00022692"/>
    </source>
</evidence>
<keyword evidence="5 11" id="KW-0812">Transmembrane</keyword>
<reference evidence="12" key="1">
    <citation type="submission" date="2021-01" db="EMBL/GenBank/DDBJ databases">
        <title>Whole genome shotgun sequence of Actinoplanes rishiriensis NBRC 108556.</title>
        <authorList>
            <person name="Komaki H."/>
            <person name="Tamura T."/>
        </authorList>
    </citation>
    <scope>NUCLEOTIDE SEQUENCE</scope>
    <source>
        <strain evidence="12">NBRC 108556</strain>
    </source>
</reference>
<evidence type="ECO:0000256" key="1">
    <source>
        <dbReference type="ARBA" id="ARBA00004162"/>
    </source>
</evidence>
<comment type="caution">
    <text evidence="12">The sequence shown here is derived from an EMBL/GenBank/DDBJ whole genome shotgun (WGS) entry which is preliminary data.</text>
</comment>
<accession>A0A919JXC9</accession>
<evidence type="ECO:0000256" key="6">
    <source>
        <dbReference type="ARBA" id="ARBA00022927"/>
    </source>
</evidence>
<dbReference type="Pfam" id="PF02699">
    <property type="entry name" value="YajC"/>
    <property type="match status" value="1"/>
</dbReference>
<keyword evidence="8" id="KW-0811">Translocation</keyword>
<keyword evidence="4" id="KW-1003">Cell membrane</keyword>
<evidence type="ECO:0000256" key="9">
    <source>
        <dbReference type="ARBA" id="ARBA00023136"/>
    </source>
</evidence>
<dbReference type="PRINTS" id="PR01853">
    <property type="entry name" value="YAJCTRNLCASE"/>
</dbReference>
<organism evidence="12 13">
    <name type="scientific">Paractinoplanes rishiriensis</name>
    <dbReference type="NCBI Taxonomy" id="1050105"/>
    <lineage>
        <taxon>Bacteria</taxon>
        <taxon>Bacillati</taxon>
        <taxon>Actinomycetota</taxon>
        <taxon>Actinomycetes</taxon>
        <taxon>Micromonosporales</taxon>
        <taxon>Micromonosporaceae</taxon>
        <taxon>Paractinoplanes</taxon>
    </lineage>
</organism>
<keyword evidence="7 11" id="KW-1133">Transmembrane helix</keyword>
<dbReference type="NCBIfam" id="TIGR00739">
    <property type="entry name" value="yajC"/>
    <property type="match status" value="1"/>
</dbReference>
<dbReference type="InterPro" id="IPR003849">
    <property type="entry name" value="Preprotein_translocase_YajC"/>
</dbReference>
<proteinExistence type="inferred from homology"/>
<dbReference type="SMART" id="SM01323">
    <property type="entry name" value="YajC"/>
    <property type="match status" value="1"/>
</dbReference>
<evidence type="ECO:0000256" key="2">
    <source>
        <dbReference type="ARBA" id="ARBA00006742"/>
    </source>
</evidence>
<keyword evidence="3" id="KW-0813">Transport</keyword>
<dbReference type="EMBL" id="BOMV01000001">
    <property type="protein sequence ID" value="GIE92696.1"/>
    <property type="molecule type" value="Genomic_DNA"/>
</dbReference>
<keyword evidence="13" id="KW-1185">Reference proteome</keyword>
<comment type="subcellular location">
    <subcellularLocation>
        <location evidence="1">Cell membrane</location>
        <topology evidence="1">Single-pass membrane protein</topology>
    </subcellularLocation>
</comment>
<dbReference type="PANTHER" id="PTHR33909">
    <property type="entry name" value="SEC TRANSLOCON ACCESSORY COMPLEX SUBUNIT YAJC"/>
    <property type="match status" value="1"/>
</dbReference>
<evidence type="ECO:0000256" key="10">
    <source>
        <dbReference type="SAM" id="MobiDB-lite"/>
    </source>
</evidence>
<sequence>MVQAEPAAGSAGNGFTTILFLLLLFGVVYFLMIRPQQKRRREALQMQSALGPGDRIVTIGGLHGTVVSIVDDVATLEISPGVTVQFARQAISRILPREDAAAETEAADEAALVEEPVDDTITDTRKKD</sequence>
<protein>
    <recommendedName>
        <fullName evidence="14">Preprotein translocase subunit YajC</fullName>
    </recommendedName>
</protein>
<comment type="similarity">
    <text evidence="2">Belongs to the YajC family.</text>
</comment>
<evidence type="ECO:0000313" key="13">
    <source>
        <dbReference type="Proteomes" id="UP000636960"/>
    </source>
</evidence>
<feature type="compositionally biased region" description="Acidic residues" evidence="10">
    <location>
        <begin position="105"/>
        <end position="121"/>
    </location>
</feature>
<evidence type="ECO:0000256" key="7">
    <source>
        <dbReference type="ARBA" id="ARBA00022989"/>
    </source>
</evidence>